<accession>A0A0F6TPI2</accession>
<feature type="transmembrane region" description="Helical" evidence="1">
    <location>
        <begin position="347"/>
        <end position="365"/>
    </location>
</feature>
<evidence type="ECO:0000313" key="3">
    <source>
        <dbReference type="EMBL" id="AKE51490.1"/>
    </source>
</evidence>
<feature type="chain" id="PRO_5002510586" description="HupE / UreJ protein" evidence="2">
    <location>
        <begin position="23"/>
        <end position="368"/>
    </location>
</feature>
<dbReference type="Pfam" id="PF13795">
    <property type="entry name" value="HupE_UreJ_2"/>
    <property type="match status" value="1"/>
</dbReference>
<evidence type="ECO:0000256" key="2">
    <source>
        <dbReference type="SAM" id="SignalP"/>
    </source>
</evidence>
<evidence type="ECO:0000256" key="1">
    <source>
        <dbReference type="SAM" id="Phobius"/>
    </source>
</evidence>
<name>A0A0F6TPI2_9GAMM</name>
<feature type="transmembrane region" description="Helical" evidence="1">
    <location>
        <begin position="185"/>
        <end position="206"/>
    </location>
</feature>
<dbReference type="RefSeq" id="WP_046560677.1">
    <property type="nucleotide sequence ID" value="NZ_CP010975.1"/>
</dbReference>
<dbReference type="KEGG" id="kge:TQ33_0507"/>
<feature type="transmembrane region" description="Helical" evidence="1">
    <location>
        <begin position="227"/>
        <end position="250"/>
    </location>
</feature>
<feature type="transmembrane region" description="Helical" evidence="1">
    <location>
        <begin position="280"/>
        <end position="300"/>
    </location>
</feature>
<dbReference type="AlphaFoldDB" id="A0A0F6TPI2"/>
<dbReference type="InterPro" id="IPR032809">
    <property type="entry name" value="Put_HupE_UreJ"/>
</dbReference>
<keyword evidence="1" id="KW-0812">Transmembrane</keyword>
<protein>
    <recommendedName>
        <fullName evidence="5">HupE / UreJ protein</fullName>
    </recommendedName>
</protein>
<reference evidence="3 4" key="1">
    <citation type="submission" date="2015-02" db="EMBL/GenBank/DDBJ databases">
        <title>Complete genome sequence of Kangiella geojedonensis strain YCS-5T.</title>
        <authorList>
            <person name="Kim K.M."/>
        </authorList>
    </citation>
    <scope>NUCLEOTIDE SEQUENCE [LARGE SCALE GENOMIC DNA]</scope>
    <source>
        <strain evidence="3 4">YCS-5</strain>
    </source>
</reference>
<dbReference type="HOGENOM" id="CLU_043645_2_0_6"/>
<dbReference type="Proteomes" id="UP000034071">
    <property type="component" value="Chromosome"/>
</dbReference>
<evidence type="ECO:0008006" key="5">
    <source>
        <dbReference type="Google" id="ProtNLM"/>
    </source>
</evidence>
<dbReference type="STRING" id="914150.TQ33_0507"/>
<proteinExistence type="predicted"/>
<gene>
    <name evidence="3" type="ORF">TQ33_0507</name>
</gene>
<organism evidence="3 4">
    <name type="scientific">Kangiella geojedonensis</name>
    <dbReference type="NCBI Taxonomy" id="914150"/>
    <lineage>
        <taxon>Bacteria</taxon>
        <taxon>Pseudomonadati</taxon>
        <taxon>Pseudomonadota</taxon>
        <taxon>Gammaproteobacteria</taxon>
        <taxon>Kangiellales</taxon>
        <taxon>Kangiellaceae</taxon>
        <taxon>Kangiella</taxon>
    </lineage>
</organism>
<evidence type="ECO:0000313" key="4">
    <source>
        <dbReference type="Proteomes" id="UP000034071"/>
    </source>
</evidence>
<keyword evidence="1" id="KW-0472">Membrane</keyword>
<keyword evidence="2" id="KW-0732">Signal</keyword>
<sequence length="368" mass="40928">MRNLLLLGLLLLATFFATSLQAHEFSTANLTLKQYSQDVHVGYIAVSVSDLHHTLNLDSKNDGELTWQELNQSHSKVTDYLSDHLVFSSGDQACEPEWGFDIALMDSYGETLLKQPLTLQCPTPINVNYSALFDTTSDHKLLLNWQVETGQAQTIIDGPNQPWQLTSGTQSAWDTFLFYLYQGMIHIWIGLDHILFVLTLLLHFVNKPIKPLSNDAKPISPVKLKSMIWLITGFTIAHSITLTLTSLGWISIPSKWAEVGIAISVAYSALNVMTHWVKQLMLMTVAFGLLHGLGFAGALTELGLSKSHQLTSIIGFNLGVEIGQVAIILAAIPFLWLLNKKEKVRKISVPLISVAILALGLMWVWQRV</sequence>
<feature type="signal peptide" evidence="2">
    <location>
        <begin position="1"/>
        <end position="22"/>
    </location>
</feature>
<dbReference type="OrthoDB" id="9808870at2"/>
<dbReference type="PATRIC" id="fig|914150.5.peg.513"/>
<keyword evidence="1" id="KW-1133">Transmembrane helix</keyword>
<feature type="transmembrane region" description="Helical" evidence="1">
    <location>
        <begin position="312"/>
        <end position="338"/>
    </location>
</feature>
<keyword evidence="4" id="KW-1185">Reference proteome</keyword>
<dbReference type="EMBL" id="CP010975">
    <property type="protein sequence ID" value="AKE51490.1"/>
    <property type="molecule type" value="Genomic_DNA"/>
</dbReference>